<evidence type="ECO:0000256" key="1">
    <source>
        <dbReference type="SAM" id="SignalP"/>
    </source>
</evidence>
<evidence type="ECO:0000259" key="3">
    <source>
        <dbReference type="Pfam" id="PF16976"/>
    </source>
</evidence>
<dbReference type="Pfam" id="PF16976">
    <property type="entry name" value="RcpC"/>
    <property type="match status" value="1"/>
</dbReference>
<dbReference type="InterPro" id="IPR017592">
    <property type="entry name" value="Pilus_assmbl_Flp-typ_CpaB"/>
</dbReference>
<proteinExistence type="predicted"/>
<protein>
    <submittedName>
        <fullName evidence="4">Flp pilus assembly protein CpaB</fullName>
    </submittedName>
</protein>
<dbReference type="EMBL" id="WODC01000009">
    <property type="protein sequence ID" value="MUM78537.1"/>
    <property type="molecule type" value="Genomic_DNA"/>
</dbReference>
<dbReference type="InterPro" id="IPR013974">
    <property type="entry name" value="SAF"/>
</dbReference>
<keyword evidence="5" id="KW-1185">Reference proteome</keyword>
<evidence type="ECO:0000313" key="5">
    <source>
        <dbReference type="Proteomes" id="UP000461162"/>
    </source>
</evidence>
<accession>A0A7K1KR33</accession>
<dbReference type="Proteomes" id="UP000461162">
    <property type="component" value="Unassembled WGS sequence"/>
</dbReference>
<dbReference type="NCBIfam" id="TIGR03177">
    <property type="entry name" value="pilus_cpaB"/>
    <property type="match status" value="1"/>
</dbReference>
<evidence type="ECO:0000259" key="2">
    <source>
        <dbReference type="Pfam" id="PF08666"/>
    </source>
</evidence>
<feature type="domain" description="SAF" evidence="2">
    <location>
        <begin position="52"/>
        <end position="119"/>
    </location>
</feature>
<reference evidence="4 5" key="1">
    <citation type="submission" date="2019-11" db="EMBL/GenBank/DDBJ databases">
        <title>Pseudodesulfovibrio alkaliphilus, sp. nov., an alkaliphilic sulfate-reducing bacteria from mud volcano of Taman peninsula, Russia.</title>
        <authorList>
            <person name="Frolova A."/>
            <person name="Merkel A.Y."/>
            <person name="Slobodkin A.I."/>
        </authorList>
    </citation>
    <scope>NUCLEOTIDE SEQUENCE [LARGE SCALE GENOMIC DNA]</scope>
    <source>
        <strain evidence="4 5">F-1</strain>
    </source>
</reference>
<organism evidence="4 5">
    <name type="scientific">Pseudodesulfovibrio alkaliphilus</name>
    <dbReference type="NCBI Taxonomy" id="2661613"/>
    <lineage>
        <taxon>Bacteria</taxon>
        <taxon>Pseudomonadati</taxon>
        <taxon>Thermodesulfobacteriota</taxon>
        <taxon>Desulfovibrionia</taxon>
        <taxon>Desulfovibrionales</taxon>
        <taxon>Desulfovibrionaceae</taxon>
    </lineage>
</organism>
<name>A0A7K1KR33_9BACT</name>
<keyword evidence="1" id="KW-0732">Signal</keyword>
<dbReference type="Pfam" id="PF08666">
    <property type="entry name" value="SAF"/>
    <property type="match status" value="1"/>
</dbReference>
<feature type="chain" id="PRO_5029600132" evidence="1">
    <location>
        <begin position="25"/>
        <end position="319"/>
    </location>
</feature>
<evidence type="ECO:0000313" key="4">
    <source>
        <dbReference type="EMBL" id="MUM78537.1"/>
    </source>
</evidence>
<dbReference type="AlphaFoldDB" id="A0A7K1KR33"/>
<dbReference type="InterPro" id="IPR031571">
    <property type="entry name" value="RcpC_dom"/>
</dbReference>
<feature type="signal peptide" evidence="1">
    <location>
        <begin position="1"/>
        <end position="24"/>
    </location>
</feature>
<feature type="domain" description="Flp pilus assembly protein RcpC/CpaB" evidence="3">
    <location>
        <begin position="128"/>
        <end position="264"/>
    </location>
</feature>
<sequence length="319" mass="33589">MKLRQSSVALLAVAIVLATSSALVARNLMRPPEPQKIIVEKQPEPVAAPEFVLVAVNGLQPGDFVDGSTVQWAQMEAAGIRPGEIVGNSADSRRKHEQNLFGATVRQDIEAGKPIMDNLLLRPGSPGFIAAVLSPGMRAISIPISAVTSNAGLVSAGDWVDVILSVERSEAAMMSAESGGLAQANLAAQTILRRVRVLALNSDTTSLAPLSVVATNGQEVSTAAKGAQPQRRNVYETITLEATPDEAERLAVAREAGSLQVVLRSVKDVDTADAELAEGNKDQVTRLHDATSIFVSNKKSKTTAMVQTFHGAKVGAVNF</sequence>
<gene>
    <name evidence="4" type="primary">cpaB</name>
    <name evidence="4" type="ORF">GKC30_12910</name>
</gene>
<comment type="caution">
    <text evidence="4">The sequence shown here is derived from an EMBL/GenBank/DDBJ whole genome shotgun (WGS) entry which is preliminary data.</text>
</comment>
<dbReference type="RefSeq" id="WP_155935366.1">
    <property type="nucleotide sequence ID" value="NZ_WODC01000009.1"/>
</dbReference>